<dbReference type="Proteomes" id="UP001211872">
    <property type="component" value="Chromosome"/>
</dbReference>
<protein>
    <submittedName>
        <fullName evidence="1">Uncharacterized protein</fullName>
    </submittedName>
</protein>
<proteinExistence type="predicted"/>
<accession>A0ABY7PMQ0</accession>
<sequence length="81" mass="8821">MPTSLEIPQLVIHQPARDEAEAARLAALSRLVEAAEPLPDLRDLAPAVRELFPAPAYEVGCGGAHVWLHRQGESQRLAFIS</sequence>
<organism evidence="1 2">
    <name type="scientific">Hymenobacter yonginensis</name>
    <dbReference type="NCBI Taxonomy" id="748197"/>
    <lineage>
        <taxon>Bacteria</taxon>
        <taxon>Pseudomonadati</taxon>
        <taxon>Bacteroidota</taxon>
        <taxon>Cytophagia</taxon>
        <taxon>Cytophagales</taxon>
        <taxon>Hymenobacteraceae</taxon>
        <taxon>Hymenobacter</taxon>
    </lineage>
</organism>
<gene>
    <name evidence="1" type="ORF">O9Z63_19285</name>
</gene>
<name>A0ABY7PMQ0_9BACT</name>
<dbReference type="RefSeq" id="WP_270127038.1">
    <property type="nucleotide sequence ID" value="NZ_CP115396.1"/>
</dbReference>
<reference evidence="1 2" key="1">
    <citation type="journal article" date="2011" name="Int. J. Syst. Evol. Microbiol.">
        <title>Hymenobacter yonginensis sp. nov., isolated from a mesotrophic artificial lake.</title>
        <authorList>
            <person name="Joung Y."/>
            <person name="Cho S.H."/>
            <person name="Kim H."/>
            <person name="Kim S.B."/>
            <person name="Joh K."/>
        </authorList>
    </citation>
    <scope>NUCLEOTIDE SEQUENCE [LARGE SCALE GENOMIC DNA]</scope>
    <source>
        <strain evidence="1 2">KCTC 22745</strain>
    </source>
</reference>
<evidence type="ECO:0000313" key="1">
    <source>
        <dbReference type="EMBL" id="WBO84497.1"/>
    </source>
</evidence>
<evidence type="ECO:0000313" key="2">
    <source>
        <dbReference type="Proteomes" id="UP001211872"/>
    </source>
</evidence>
<dbReference type="EMBL" id="CP115396">
    <property type="protein sequence ID" value="WBO84497.1"/>
    <property type="molecule type" value="Genomic_DNA"/>
</dbReference>
<keyword evidence="2" id="KW-1185">Reference proteome</keyword>